<organism evidence="1 2">
    <name type="scientific">Longicatena caecimuris</name>
    <dbReference type="NCBI Taxonomy" id="1796635"/>
    <lineage>
        <taxon>Bacteria</taxon>
        <taxon>Bacillati</taxon>
        <taxon>Bacillota</taxon>
        <taxon>Erysipelotrichia</taxon>
        <taxon>Erysipelotrichales</taxon>
        <taxon>Erysipelotrichaceae</taxon>
        <taxon>Longicatena</taxon>
    </lineage>
</organism>
<evidence type="ECO:0000313" key="1">
    <source>
        <dbReference type="EMBL" id="TCU52319.1"/>
    </source>
</evidence>
<dbReference type="EMBL" id="SMBP01000034">
    <property type="protein sequence ID" value="TCU52319.1"/>
    <property type="molecule type" value="Genomic_DNA"/>
</dbReference>
<keyword evidence="2" id="KW-1185">Reference proteome</keyword>
<evidence type="ECO:0000313" key="2">
    <source>
        <dbReference type="Proteomes" id="UP000295773"/>
    </source>
</evidence>
<accession>A0A4R3SV24</accession>
<dbReference type="Proteomes" id="UP000295773">
    <property type="component" value="Unassembled WGS sequence"/>
</dbReference>
<name>A0A4R3SV24_9FIRM</name>
<comment type="caution">
    <text evidence="1">The sequence shown here is derived from an EMBL/GenBank/DDBJ whole genome shotgun (WGS) entry which is preliminary data.</text>
</comment>
<proteinExistence type="predicted"/>
<gene>
    <name evidence="1" type="ORF">EDD61_1342</name>
</gene>
<dbReference type="AlphaFoldDB" id="A0A4R3SV24"/>
<protein>
    <submittedName>
        <fullName evidence="1">Uncharacterized protein</fullName>
    </submittedName>
</protein>
<reference evidence="1 2" key="1">
    <citation type="submission" date="2019-03" db="EMBL/GenBank/DDBJ databases">
        <title>Genomic Encyclopedia of Type Strains, Phase IV (KMG-IV): sequencing the most valuable type-strain genomes for metagenomic binning, comparative biology and taxonomic classification.</title>
        <authorList>
            <person name="Goeker M."/>
        </authorList>
    </citation>
    <scope>NUCLEOTIDE SEQUENCE [LARGE SCALE GENOMIC DNA]</scope>
    <source>
        <strain evidence="1 2">DSM 29481</strain>
    </source>
</reference>
<sequence>MVREQGVDKALKDVPVASRYVSTWHKMDVK</sequence>